<dbReference type="EMBL" id="CTRP01000014">
    <property type="protein sequence ID" value="CQR74705.1"/>
    <property type="molecule type" value="Genomic_DNA"/>
</dbReference>
<keyword evidence="2" id="KW-1185">Reference proteome</keyword>
<gene>
    <name evidence="1" type="ORF">SpAn4DRAFT_1167</name>
</gene>
<proteinExistence type="predicted"/>
<protein>
    <submittedName>
        <fullName evidence="1">Uncharacterized protein</fullName>
    </submittedName>
</protein>
<evidence type="ECO:0000313" key="2">
    <source>
        <dbReference type="Proteomes" id="UP000049855"/>
    </source>
</evidence>
<organism evidence="1 2">
    <name type="scientific">Sporomusa ovata</name>
    <dbReference type="NCBI Taxonomy" id="2378"/>
    <lineage>
        <taxon>Bacteria</taxon>
        <taxon>Bacillati</taxon>
        <taxon>Bacillota</taxon>
        <taxon>Negativicutes</taxon>
        <taxon>Selenomonadales</taxon>
        <taxon>Sporomusaceae</taxon>
        <taxon>Sporomusa</taxon>
    </lineage>
</organism>
<sequence>MQSLNNPAYDGAVIHADHMAAGLLGPLKPYSQPYGLGGASGYQADASGSVVPLTIIGTGINTGGYLLMSDTAQ</sequence>
<dbReference type="AlphaFoldDB" id="A0A0U1L5C5"/>
<reference evidence="2" key="1">
    <citation type="submission" date="2015-03" db="EMBL/GenBank/DDBJ databases">
        <authorList>
            <person name="Nijsse Bart"/>
        </authorList>
    </citation>
    <scope>NUCLEOTIDE SEQUENCE [LARGE SCALE GENOMIC DNA]</scope>
</reference>
<accession>A0A0U1L5C5</accession>
<name>A0A0U1L5C5_9FIRM</name>
<dbReference type="Proteomes" id="UP000049855">
    <property type="component" value="Unassembled WGS sequence"/>
</dbReference>
<evidence type="ECO:0000313" key="1">
    <source>
        <dbReference type="EMBL" id="CQR74705.1"/>
    </source>
</evidence>